<feature type="region of interest" description="Disordered" evidence="1">
    <location>
        <begin position="19"/>
        <end position="40"/>
    </location>
</feature>
<feature type="region of interest" description="Disordered" evidence="1">
    <location>
        <begin position="179"/>
        <end position="323"/>
    </location>
</feature>
<accession>A0AAW1QU94</accession>
<reference evidence="2 3" key="1">
    <citation type="journal article" date="2024" name="Nat. Commun.">
        <title>Phylogenomics reveals the evolutionary origins of lichenization in chlorophyte algae.</title>
        <authorList>
            <person name="Puginier C."/>
            <person name="Libourel C."/>
            <person name="Otte J."/>
            <person name="Skaloud P."/>
            <person name="Haon M."/>
            <person name="Grisel S."/>
            <person name="Petersen M."/>
            <person name="Berrin J.G."/>
            <person name="Delaux P.M."/>
            <person name="Dal Grande F."/>
            <person name="Keller J."/>
        </authorList>
    </citation>
    <scope>NUCLEOTIDE SEQUENCE [LARGE SCALE GENOMIC DNA]</scope>
    <source>
        <strain evidence="2 3">SAG 2145</strain>
    </source>
</reference>
<keyword evidence="3" id="KW-1185">Reference proteome</keyword>
<feature type="compositionally biased region" description="Low complexity" evidence="1">
    <location>
        <begin position="252"/>
        <end position="263"/>
    </location>
</feature>
<feature type="region of interest" description="Disordered" evidence="1">
    <location>
        <begin position="97"/>
        <end position="135"/>
    </location>
</feature>
<evidence type="ECO:0000313" key="2">
    <source>
        <dbReference type="EMBL" id="KAK9825093.1"/>
    </source>
</evidence>
<sequence length="846" mass="91006">MTKYSDGSICFGCFRRVAPKSQKAPEKGTVPTPTQQPHSLTGFDEARLLACTERSLLQLAAGRRPSNSLWCLTPSGRQLDQRGRSPDEEVTRLPISQHASIASGSNQRLPSAFPAEESGRSSPANDQAALDEHIGPHLPSGIAALTAAAARLERLQHANAMEAMQQASAASLEHQAALMSSPFRHQTSSSQLTSEYSAGSSPERSPSSASSDSRQATAASSPVSRSASASPRLVSENLGATSPFPRSASPVSSTAGSRASSTGHRSAPESPPPKAPKSWQLQAPASFGSLQPSVSPNSQDRQACAKQAMHKHPKSAAAPHLSLCGTYKDPRGSMTTNPAAAPFPGELPQVHVEVHGRSLVGSKTGEAQREAGDKPLTSRQLQDTFHASAMNATHSSAPTSLQPLRQIPRQLLVQPQLPGGLHASSAGAVTSSHSAHSSAVSRPEQMAMCPQTLSSPEQPTLHISNVLYEPDQSLSSTHTAGLHEPAKPACASARGQLLIKQLVSSAAEQSDGDSEAGHDQVDFMMTAMEAQMEQQQQQQQLEQQLDLCVVSHDPMPMPDDMEPRMTGLPDTPSGHSRRAPCDVWDDDQTHLVAQQQQQQQQPMPWPCRDLGHQQQLRQQLTQQLPQQSSKLQVSSIQKVFEPEVEPGHELGASSRQRKSGQSLAEPERPITPTWQQLRLGHSLTTILEDSSDTEESEQPLESDRFATQQLPQHRDDSLGEEASGMQRGWSPFLEPDCQPLAPCTPPRLYDSRVIPSPGDEAPAQMELSSIMEQIQHLGARLSAAGTALVDVRKESLGLRTEAEILCQAGKHGPVPYWEVLDSAEVHAKQLLNDIKILGTLPKQPRL</sequence>
<protein>
    <submittedName>
        <fullName evidence="2">Uncharacterized protein</fullName>
    </submittedName>
</protein>
<organism evidence="2 3">
    <name type="scientific">Apatococcus lobatus</name>
    <dbReference type="NCBI Taxonomy" id="904363"/>
    <lineage>
        <taxon>Eukaryota</taxon>
        <taxon>Viridiplantae</taxon>
        <taxon>Chlorophyta</taxon>
        <taxon>core chlorophytes</taxon>
        <taxon>Trebouxiophyceae</taxon>
        <taxon>Chlorellales</taxon>
        <taxon>Chlorellaceae</taxon>
        <taxon>Apatococcus</taxon>
    </lineage>
</organism>
<feature type="compositionally biased region" description="Low complexity" evidence="1">
    <location>
        <begin position="197"/>
        <end position="235"/>
    </location>
</feature>
<dbReference type="Proteomes" id="UP001438707">
    <property type="component" value="Unassembled WGS sequence"/>
</dbReference>
<dbReference type="EMBL" id="JALJOS010000026">
    <property type="protein sequence ID" value="KAK9825093.1"/>
    <property type="molecule type" value="Genomic_DNA"/>
</dbReference>
<feature type="compositionally biased region" description="Polar residues" evidence="1">
    <location>
        <begin position="183"/>
        <end position="196"/>
    </location>
</feature>
<comment type="caution">
    <text evidence="2">The sequence shown here is derived from an EMBL/GenBank/DDBJ whole genome shotgun (WGS) entry which is preliminary data.</text>
</comment>
<dbReference type="AlphaFoldDB" id="A0AAW1QU94"/>
<evidence type="ECO:0000256" key="1">
    <source>
        <dbReference type="SAM" id="MobiDB-lite"/>
    </source>
</evidence>
<feature type="region of interest" description="Disordered" evidence="1">
    <location>
        <begin position="645"/>
        <end position="725"/>
    </location>
</feature>
<evidence type="ECO:0000313" key="3">
    <source>
        <dbReference type="Proteomes" id="UP001438707"/>
    </source>
</evidence>
<feature type="compositionally biased region" description="Polar residues" evidence="1">
    <location>
        <begin position="672"/>
        <end position="688"/>
    </location>
</feature>
<feature type="region of interest" description="Disordered" evidence="1">
    <location>
        <begin position="556"/>
        <end position="613"/>
    </location>
</feature>
<feature type="compositionally biased region" description="Acidic residues" evidence="1">
    <location>
        <begin position="689"/>
        <end position="700"/>
    </location>
</feature>
<feature type="compositionally biased region" description="Polar residues" evidence="1">
    <location>
        <begin position="97"/>
        <end position="109"/>
    </location>
</feature>
<gene>
    <name evidence="2" type="ORF">WJX74_007706</name>
</gene>
<feature type="compositionally biased region" description="Polar residues" evidence="1">
    <location>
        <begin position="279"/>
        <end position="301"/>
    </location>
</feature>
<proteinExistence type="predicted"/>
<name>A0AAW1QU94_9CHLO</name>